<feature type="chain" id="PRO_5015143839" evidence="1">
    <location>
        <begin position="26"/>
        <end position="127"/>
    </location>
</feature>
<proteinExistence type="predicted"/>
<evidence type="ECO:0000313" key="2">
    <source>
        <dbReference type="EMBL" id="PSL29956.1"/>
    </source>
</evidence>
<name>A0A2P8G7K4_9BACT</name>
<dbReference type="AlphaFoldDB" id="A0A2P8G7K4"/>
<organism evidence="2 3">
    <name type="scientific">Chitinophaga ginsengisoli</name>
    <dbReference type="NCBI Taxonomy" id="363837"/>
    <lineage>
        <taxon>Bacteria</taxon>
        <taxon>Pseudomonadati</taxon>
        <taxon>Bacteroidota</taxon>
        <taxon>Chitinophagia</taxon>
        <taxon>Chitinophagales</taxon>
        <taxon>Chitinophagaceae</taxon>
        <taxon>Chitinophaga</taxon>
    </lineage>
</organism>
<evidence type="ECO:0000313" key="3">
    <source>
        <dbReference type="Proteomes" id="UP000240978"/>
    </source>
</evidence>
<accession>A0A2P8G7K4</accession>
<keyword evidence="3" id="KW-1185">Reference proteome</keyword>
<protein>
    <submittedName>
        <fullName evidence="2">Uncharacterized protein</fullName>
    </submittedName>
</protein>
<dbReference type="Proteomes" id="UP000240978">
    <property type="component" value="Unassembled WGS sequence"/>
</dbReference>
<keyword evidence="1" id="KW-0732">Signal</keyword>
<dbReference type="OrthoDB" id="674442at2"/>
<reference evidence="2 3" key="1">
    <citation type="submission" date="2018-03" db="EMBL/GenBank/DDBJ databases">
        <title>Genomic Encyclopedia of Archaeal and Bacterial Type Strains, Phase II (KMG-II): from individual species to whole genera.</title>
        <authorList>
            <person name="Goeker M."/>
        </authorList>
    </citation>
    <scope>NUCLEOTIDE SEQUENCE [LARGE SCALE GENOMIC DNA]</scope>
    <source>
        <strain evidence="2 3">DSM 18107</strain>
    </source>
</reference>
<dbReference type="EMBL" id="PYGK01000006">
    <property type="protein sequence ID" value="PSL29956.1"/>
    <property type="molecule type" value="Genomic_DNA"/>
</dbReference>
<comment type="caution">
    <text evidence="2">The sequence shown here is derived from an EMBL/GenBank/DDBJ whole genome shotgun (WGS) entry which is preliminary data.</text>
</comment>
<gene>
    <name evidence="2" type="ORF">CLV42_106292</name>
</gene>
<evidence type="ECO:0000256" key="1">
    <source>
        <dbReference type="SAM" id="SignalP"/>
    </source>
</evidence>
<dbReference type="RefSeq" id="WP_106603155.1">
    <property type="nucleotide sequence ID" value="NZ_PYGK01000006.1"/>
</dbReference>
<feature type="signal peptide" evidence="1">
    <location>
        <begin position="1"/>
        <end position="25"/>
    </location>
</feature>
<sequence length="127" mass="13370">MKALSMSLLFVLASFVFSSFKPLPAAMTTSTAKFAADGTLVGYQIDGTSYAYFFSADLSATSPYPITQISVSRLSGESLTVVGFSGSVVRAPFLHFNINGTATVTFIDNGTTVTKNLTGFIEGGILE</sequence>